<dbReference type="AlphaFoldDB" id="A0AAV5R5H4"/>
<protein>
    <submittedName>
        <fullName evidence="1">Uncharacterized protein</fullName>
    </submittedName>
</protein>
<reference evidence="1 2" key="1">
    <citation type="journal article" date="2023" name="Elife">
        <title>Identification of key yeast species and microbe-microbe interactions impacting larval growth of Drosophila in the wild.</title>
        <authorList>
            <person name="Mure A."/>
            <person name="Sugiura Y."/>
            <person name="Maeda R."/>
            <person name="Honda K."/>
            <person name="Sakurai N."/>
            <person name="Takahashi Y."/>
            <person name="Watada M."/>
            <person name="Katoh T."/>
            <person name="Gotoh A."/>
            <person name="Gotoh Y."/>
            <person name="Taniguchi I."/>
            <person name="Nakamura K."/>
            <person name="Hayashi T."/>
            <person name="Katayama T."/>
            <person name="Uemura T."/>
            <person name="Hattori Y."/>
        </authorList>
    </citation>
    <scope>NUCLEOTIDE SEQUENCE [LARGE SCALE GENOMIC DNA]</scope>
    <source>
        <strain evidence="1 2">PK-24</strain>
    </source>
</reference>
<proteinExistence type="predicted"/>
<name>A0AAV5R5H4_PICKL</name>
<keyword evidence="2" id="KW-1185">Reference proteome</keyword>
<gene>
    <name evidence="1" type="ORF">DAPK24_030230</name>
</gene>
<accession>A0AAV5R5H4</accession>
<evidence type="ECO:0000313" key="2">
    <source>
        <dbReference type="Proteomes" id="UP001378960"/>
    </source>
</evidence>
<evidence type="ECO:0000313" key="1">
    <source>
        <dbReference type="EMBL" id="GMM46448.1"/>
    </source>
</evidence>
<dbReference type="EMBL" id="BTGB01000003">
    <property type="protein sequence ID" value="GMM46448.1"/>
    <property type="molecule type" value="Genomic_DNA"/>
</dbReference>
<comment type="caution">
    <text evidence="1">The sequence shown here is derived from an EMBL/GenBank/DDBJ whole genome shotgun (WGS) entry which is preliminary data.</text>
</comment>
<dbReference type="Proteomes" id="UP001378960">
    <property type="component" value="Unassembled WGS sequence"/>
</dbReference>
<sequence>MHHFNGEKVDFVCSNGAPEIKGLHDIDECIEAQTFGISATAQDKIRNQQLNLTMFQMIKIKK</sequence>
<organism evidence="1 2">
    <name type="scientific">Pichia kluyveri</name>
    <name type="common">Yeast</name>
    <dbReference type="NCBI Taxonomy" id="36015"/>
    <lineage>
        <taxon>Eukaryota</taxon>
        <taxon>Fungi</taxon>
        <taxon>Dikarya</taxon>
        <taxon>Ascomycota</taxon>
        <taxon>Saccharomycotina</taxon>
        <taxon>Pichiomycetes</taxon>
        <taxon>Pichiales</taxon>
        <taxon>Pichiaceae</taxon>
        <taxon>Pichia</taxon>
    </lineage>
</organism>